<feature type="repeat" description="ANK" evidence="1">
    <location>
        <begin position="660"/>
        <end position="692"/>
    </location>
</feature>
<dbReference type="AlphaFoldDB" id="A0ABD0J5F4"/>
<dbReference type="PROSITE" id="PS50088">
    <property type="entry name" value="ANK_REPEAT"/>
    <property type="match status" value="8"/>
</dbReference>
<proteinExistence type="predicted"/>
<dbReference type="PANTHER" id="PTHR24133">
    <property type="entry name" value="ANKYRIN DOMAIN-CONTAINING"/>
    <property type="match status" value="1"/>
</dbReference>
<feature type="repeat" description="ANK" evidence="1">
    <location>
        <begin position="133"/>
        <end position="165"/>
    </location>
</feature>
<dbReference type="EMBL" id="JACVVK020000653">
    <property type="protein sequence ID" value="KAK7459749.1"/>
    <property type="molecule type" value="Genomic_DNA"/>
</dbReference>
<dbReference type="PANTHER" id="PTHR24133:SF40">
    <property type="entry name" value="ANKYRIN REPEAT DOMAIN 44"/>
    <property type="match status" value="1"/>
</dbReference>
<keyword evidence="4" id="KW-1185">Reference proteome</keyword>
<dbReference type="SUPFAM" id="SSF48403">
    <property type="entry name" value="Ankyrin repeat"/>
    <property type="match status" value="2"/>
</dbReference>
<feature type="repeat" description="ANK" evidence="1">
    <location>
        <begin position="35"/>
        <end position="67"/>
    </location>
</feature>
<reference evidence="3 4" key="1">
    <citation type="journal article" date="2023" name="Sci. Data">
        <title>Genome assembly of the Korean intertidal mud-creeper Batillaria attramentaria.</title>
        <authorList>
            <person name="Patra A.K."/>
            <person name="Ho P.T."/>
            <person name="Jun S."/>
            <person name="Lee S.J."/>
            <person name="Kim Y."/>
            <person name="Won Y.J."/>
        </authorList>
    </citation>
    <scope>NUCLEOTIDE SEQUENCE [LARGE SCALE GENOMIC DNA]</scope>
    <source>
        <strain evidence="3">Wonlab-2016</strain>
    </source>
</reference>
<evidence type="ECO:0000256" key="2">
    <source>
        <dbReference type="SAM" id="MobiDB-lite"/>
    </source>
</evidence>
<evidence type="ECO:0000313" key="3">
    <source>
        <dbReference type="EMBL" id="KAK7459749.1"/>
    </source>
</evidence>
<name>A0ABD0J5F4_9CAEN</name>
<feature type="region of interest" description="Disordered" evidence="2">
    <location>
        <begin position="264"/>
        <end position="290"/>
    </location>
</feature>
<feature type="region of interest" description="Disordered" evidence="2">
    <location>
        <begin position="155"/>
        <end position="174"/>
    </location>
</feature>
<dbReference type="PRINTS" id="PR01415">
    <property type="entry name" value="ANKYRIN"/>
</dbReference>
<dbReference type="InterPro" id="IPR002110">
    <property type="entry name" value="Ankyrin_rpt"/>
</dbReference>
<dbReference type="InterPro" id="IPR052391">
    <property type="entry name" value="E3_Ligase-Neurotoxin"/>
</dbReference>
<feature type="repeat" description="ANK" evidence="1">
    <location>
        <begin position="445"/>
        <end position="477"/>
    </location>
</feature>
<organism evidence="3 4">
    <name type="scientific">Batillaria attramentaria</name>
    <dbReference type="NCBI Taxonomy" id="370345"/>
    <lineage>
        <taxon>Eukaryota</taxon>
        <taxon>Metazoa</taxon>
        <taxon>Spiralia</taxon>
        <taxon>Lophotrochozoa</taxon>
        <taxon>Mollusca</taxon>
        <taxon>Gastropoda</taxon>
        <taxon>Caenogastropoda</taxon>
        <taxon>Sorbeoconcha</taxon>
        <taxon>Cerithioidea</taxon>
        <taxon>Batillariidae</taxon>
        <taxon>Batillaria</taxon>
    </lineage>
</organism>
<feature type="repeat" description="ANK" evidence="1">
    <location>
        <begin position="478"/>
        <end position="517"/>
    </location>
</feature>
<dbReference type="SMART" id="SM00248">
    <property type="entry name" value="ANK"/>
    <property type="match status" value="14"/>
</dbReference>
<dbReference type="Gene3D" id="1.25.40.20">
    <property type="entry name" value="Ankyrin repeat-containing domain"/>
    <property type="match status" value="5"/>
</dbReference>
<accession>A0ABD0J5F4</accession>
<dbReference type="Pfam" id="PF12796">
    <property type="entry name" value="Ank_2"/>
    <property type="match status" value="4"/>
</dbReference>
<evidence type="ECO:0000256" key="1">
    <source>
        <dbReference type="PROSITE-ProRule" id="PRU00023"/>
    </source>
</evidence>
<keyword evidence="1" id="KW-0040">ANK repeat</keyword>
<comment type="caution">
    <text evidence="3">The sequence shown here is derived from an EMBL/GenBank/DDBJ whole genome shotgun (WGS) entry which is preliminary data.</text>
</comment>
<feature type="repeat" description="ANK" evidence="1">
    <location>
        <begin position="590"/>
        <end position="626"/>
    </location>
</feature>
<evidence type="ECO:0000313" key="4">
    <source>
        <dbReference type="Proteomes" id="UP001519460"/>
    </source>
</evidence>
<dbReference type="Pfam" id="PF00023">
    <property type="entry name" value="Ank"/>
    <property type="match status" value="1"/>
</dbReference>
<feature type="repeat" description="ANK" evidence="1">
    <location>
        <begin position="518"/>
        <end position="550"/>
    </location>
</feature>
<feature type="region of interest" description="Disordered" evidence="2">
    <location>
        <begin position="181"/>
        <end position="236"/>
    </location>
</feature>
<dbReference type="InterPro" id="IPR036770">
    <property type="entry name" value="Ankyrin_rpt-contain_sf"/>
</dbReference>
<feature type="compositionally biased region" description="Basic and acidic residues" evidence="2">
    <location>
        <begin position="264"/>
        <end position="287"/>
    </location>
</feature>
<protein>
    <recommendedName>
        <fullName evidence="5">Ankyrin</fullName>
    </recommendedName>
</protein>
<feature type="repeat" description="ANK" evidence="1">
    <location>
        <begin position="100"/>
        <end position="132"/>
    </location>
</feature>
<dbReference type="PROSITE" id="PS50297">
    <property type="entry name" value="ANK_REP_REGION"/>
    <property type="match status" value="7"/>
</dbReference>
<gene>
    <name evidence="3" type="ORF">BaRGS_00038932</name>
</gene>
<dbReference type="Proteomes" id="UP001519460">
    <property type="component" value="Unassembled WGS sequence"/>
</dbReference>
<evidence type="ECO:0008006" key="5">
    <source>
        <dbReference type="Google" id="ProtNLM"/>
    </source>
</evidence>
<sequence length="862" mass="93891">MDRNLLLLDAIAAGDVELLNYLLDCGAEVNSTFMDGRSPLHIAADIGHAEICAELIRRGAYVNALTRGGFTPLFFASRRSLQAVEILLQFGCDVEIRSRNGDTALHAASSFGREDVIAALIASGGDVNAKNTHGMTPLLLATISGSRNAVKTLTRSGADPSEVYSGPEKYTQPENFDLERASRSESCDNVHERFPRPEIVKNRGGNRDQYNRCDSGENPEQRAEWDTRGPERDGGQKWRTYRHEQQGDCHSHNQHIPFLQERHQQRRHQELLDSHDQEMPQEAERSRSKTNLNTVAVRQDDPKDGCPWLSCETEQGVYLSYLPAHQQGNGSLEDRAFETGGVGDNKKDNSFQQVAQQHENRHGAVSPQHSRHVRTRGSHQLETFSTCRAVTHHRKHRRVFDEHGNGDILSPVNKLLVGKLLRNVTTTTVRPRDKTQGRMEVKMVKGVTPLHRAAQLGMESVAEVLLEAGACVNAMTQSGETPLHFAALYSSISGRGEVTGLLRLLLKVGADIRAATSSGETPLHFAALVGDALTTAILISAGADVRAADMQGHVPLHKVCGRVVAPESNRVRTARLLLSAKADPNAKNFAGLSPLHALLLSQETPANLDLLREFLTRGADPNLRTQAGQHPLLLALDARRLGFARALVEKGADPSVALHDGTTPVHLACKLGDVQLFNLLLSKGGDPVKPDDAGFTPLRHAVGSGSLEMLRACVSNGVATWQQVVSSSSSFSDDFAMDTLLRRPYSGAATLLSALVSPVYYAFASSDLPAQKLLVASGAVSPKELFLLGGICELSRVSEYTRQQRDALAFVAEASHSPPSLQNLSRWKISHLIGCTPGRSVRARSLGLPAMLRDFVLLTDIV</sequence>